<gene>
    <name evidence="6" type="ORF">KVH43_00895</name>
</gene>
<dbReference type="Pfam" id="PF11794">
    <property type="entry name" value="HpaB_N"/>
    <property type="match status" value="1"/>
</dbReference>
<evidence type="ECO:0000313" key="7">
    <source>
        <dbReference type="Proteomes" id="UP000886818"/>
    </source>
</evidence>
<dbReference type="InterPro" id="IPR004925">
    <property type="entry name" value="HpaB/PvcC/4-BUDH"/>
</dbReference>
<protein>
    <submittedName>
        <fullName evidence="6">4-hydroxyphenylacetate 3-hydroxylase family protein</fullName>
    </submittedName>
</protein>
<evidence type="ECO:0000256" key="2">
    <source>
        <dbReference type="ARBA" id="ARBA00022827"/>
    </source>
</evidence>
<proteinExistence type="predicted"/>
<keyword evidence="3" id="KW-0560">Oxidoreductase</keyword>
<dbReference type="InterPro" id="IPR024719">
    <property type="entry name" value="HpaB/PvcC/4-BUDH_C"/>
</dbReference>
<dbReference type="EMBL" id="CP078093">
    <property type="protein sequence ID" value="QXM06372.1"/>
    <property type="molecule type" value="Genomic_DNA"/>
</dbReference>
<sequence length="496" mass="55161">MALMTKEQYLESLRKLDIKVYMFGELVENFVDHPIIRPSINSVAMTYELAQDPQYEDLMTATSNLTGEKINRFTHLHQSTDDLRKKVKMLRLLGQKTGACFQRCVGMDAFNAVYSTTYEVDKAHGTNYHENFKKYLEYVQKNDLVVDGAMTDPKGNRGLSPSKQEDPDLFLRVVEKREDGIVVRGAKAHQTGAVNSHEHLIMPTIAMREGDEAYAVSFAVPSDAEGLYMIYGRQSCDTRKLEDGADIDVGNKKFGGQEALVVFDDVFVPNDRIFLNGEIEFAGMLVERFAGYHRQSYGGCKVGVGDVLIGAAALAAEFNGAAKASHIKDKLIEMTHLNETLYCCGIACSAEGYKTEAGNYQIDLLLANVCKQNVTRFPYEITRLAEDIAGGLMVTMPSEKDFKHPVIGPVCEKYFKGVNSVPTEHRMRVLRLIENMTLGTAAVGYRTESMHGAGSPQAQRIMIARQGNLEHKKELARRIARIDEASVAEREAAAAK</sequence>
<dbReference type="Pfam" id="PF03241">
    <property type="entry name" value="HpaB"/>
    <property type="match status" value="1"/>
</dbReference>
<evidence type="ECO:0000256" key="1">
    <source>
        <dbReference type="ARBA" id="ARBA00022630"/>
    </source>
</evidence>
<reference evidence="6" key="1">
    <citation type="submission" date="2021-07" db="EMBL/GenBank/DDBJ databases">
        <title>Complete genome sequence of Crassaminicella sp. 143-21, isolated from a deep-sea hydrothermal vent.</title>
        <authorList>
            <person name="Li X."/>
        </authorList>
    </citation>
    <scope>NUCLEOTIDE SEQUENCE</scope>
    <source>
        <strain evidence="6">143-21</strain>
    </source>
</reference>
<keyword evidence="7" id="KW-1185">Reference proteome</keyword>
<accession>A0ABX8RBD7</accession>
<evidence type="ECO:0000259" key="4">
    <source>
        <dbReference type="Pfam" id="PF03241"/>
    </source>
</evidence>
<dbReference type="PIRSF" id="PIRSF000331">
    <property type="entry name" value="HpaA_HpaB"/>
    <property type="match status" value="1"/>
</dbReference>
<dbReference type="PANTHER" id="PTHR36117">
    <property type="entry name" value="4-HYDROXYPHENYLACETATE 3-MONOOXYGENASE-RELATED"/>
    <property type="match status" value="1"/>
</dbReference>
<dbReference type="PANTHER" id="PTHR36117:SF3">
    <property type="entry name" value="4-HYDROXYPHENYLACETATE 3-MONOOXYGENASE-RELATED"/>
    <property type="match status" value="1"/>
</dbReference>
<dbReference type="RefSeq" id="WP_218283068.1">
    <property type="nucleotide sequence ID" value="NZ_CP078093.1"/>
</dbReference>
<dbReference type="Proteomes" id="UP000886818">
    <property type="component" value="Chromosome"/>
</dbReference>
<organism evidence="6 7">
    <name type="scientific">Crassaminicella indica</name>
    <dbReference type="NCBI Taxonomy" id="2855394"/>
    <lineage>
        <taxon>Bacteria</taxon>
        <taxon>Bacillati</taxon>
        <taxon>Bacillota</taxon>
        <taxon>Clostridia</taxon>
        <taxon>Eubacteriales</taxon>
        <taxon>Clostridiaceae</taxon>
        <taxon>Crassaminicella</taxon>
    </lineage>
</organism>
<keyword evidence="1" id="KW-0285">Flavoprotein</keyword>
<name>A0ABX8RBD7_9CLOT</name>
<evidence type="ECO:0000256" key="3">
    <source>
        <dbReference type="ARBA" id="ARBA00023002"/>
    </source>
</evidence>
<feature type="domain" description="HpaB/PvcC/4-BUDH N-terminal" evidence="5">
    <location>
        <begin position="5"/>
        <end position="275"/>
    </location>
</feature>
<keyword evidence="2" id="KW-0274">FAD</keyword>
<feature type="domain" description="HpaB/PvcC/4-BUDH C-terminal" evidence="4">
    <location>
        <begin position="282"/>
        <end position="480"/>
    </location>
</feature>
<evidence type="ECO:0000313" key="6">
    <source>
        <dbReference type="EMBL" id="QXM06372.1"/>
    </source>
</evidence>
<evidence type="ECO:0000259" key="5">
    <source>
        <dbReference type="Pfam" id="PF11794"/>
    </source>
</evidence>
<dbReference type="InterPro" id="IPR024674">
    <property type="entry name" value="HpaB/PvcC/4-BUDH_N"/>
</dbReference>